<dbReference type="Proteomes" id="UP001595740">
    <property type="component" value="Unassembled WGS sequence"/>
</dbReference>
<dbReference type="EMBL" id="JBHRXK010000006">
    <property type="protein sequence ID" value="MFC3551913.1"/>
    <property type="molecule type" value="Genomic_DNA"/>
</dbReference>
<keyword evidence="4" id="KW-1185">Reference proteome</keyword>
<organism evidence="3 4">
    <name type="scientific">Lysobacter cavernae</name>
    <dbReference type="NCBI Taxonomy" id="1685901"/>
    <lineage>
        <taxon>Bacteria</taxon>
        <taxon>Pseudomonadati</taxon>
        <taxon>Pseudomonadota</taxon>
        <taxon>Gammaproteobacteria</taxon>
        <taxon>Lysobacterales</taxon>
        <taxon>Lysobacteraceae</taxon>
        <taxon>Lysobacter</taxon>
    </lineage>
</organism>
<sequence>MAVTASLRRSARILLCALLAWAALAAPATAQQATTESFDPLHTRFGFELRTRWGQRVAGDFPDYAGELTVLPDGRHQVRIVLATAAVQVADSARYTELARGPRFFDSARYPRIEFLSEPHHADVVDRGGRLRGKLSMHGVSRMETFVLAPAACARPGKDCDVLATGSISRGDYGLDGWQLALIDRVRFTLRVRLLEPAR</sequence>
<protein>
    <submittedName>
        <fullName evidence="3">YceI family protein</fullName>
    </submittedName>
</protein>
<dbReference type="PANTHER" id="PTHR34406:SF1">
    <property type="entry name" value="PROTEIN YCEI"/>
    <property type="match status" value="1"/>
</dbReference>
<comment type="caution">
    <text evidence="3">The sequence shown here is derived from an EMBL/GenBank/DDBJ whole genome shotgun (WGS) entry which is preliminary data.</text>
</comment>
<dbReference type="PANTHER" id="PTHR34406">
    <property type="entry name" value="PROTEIN YCEI"/>
    <property type="match status" value="1"/>
</dbReference>
<evidence type="ECO:0000259" key="2">
    <source>
        <dbReference type="SMART" id="SM00867"/>
    </source>
</evidence>
<accession>A0ABV7RRY7</accession>
<name>A0ABV7RRY7_9GAMM</name>
<dbReference type="Gene3D" id="2.40.128.110">
    <property type="entry name" value="Lipid/polyisoprenoid-binding, YceI-like"/>
    <property type="match status" value="1"/>
</dbReference>
<feature type="domain" description="Lipid/polyisoprenoid-binding YceI-like" evidence="2">
    <location>
        <begin position="35"/>
        <end position="195"/>
    </location>
</feature>
<reference evidence="4" key="1">
    <citation type="journal article" date="2019" name="Int. J. Syst. Evol. Microbiol.">
        <title>The Global Catalogue of Microorganisms (GCM) 10K type strain sequencing project: providing services to taxonomists for standard genome sequencing and annotation.</title>
        <authorList>
            <consortium name="The Broad Institute Genomics Platform"/>
            <consortium name="The Broad Institute Genome Sequencing Center for Infectious Disease"/>
            <person name="Wu L."/>
            <person name="Ma J."/>
        </authorList>
    </citation>
    <scope>NUCLEOTIDE SEQUENCE [LARGE SCALE GENOMIC DNA]</scope>
    <source>
        <strain evidence="4">KCTC 42875</strain>
    </source>
</reference>
<dbReference type="InterPro" id="IPR007372">
    <property type="entry name" value="Lipid/polyisoprenoid-bd_YceI"/>
</dbReference>
<evidence type="ECO:0000313" key="4">
    <source>
        <dbReference type="Proteomes" id="UP001595740"/>
    </source>
</evidence>
<evidence type="ECO:0000313" key="3">
    <source>
        <dbReference type="EMBL" id="MFC3551913.1"/>
    </source>
</evidence>
<gene>
    <name evidence="3" type="ORF">ACFOLC_12960</name>
</gene>
<feature type="chain" id="PRO_5045966375" evidence="1">
    <location>
        <begin position="26"/>
        <end position="199"/>
    </location>
</feature>
<dbReference type="InterPro" id="IPR036761">
    <property type="entry name" value="TTHA0802/YceI-like_sf"/>
</dbReference>
<dbReference type="Pfam" id="PF04264">
    <property type="entry name" value="YceI"/>
    <property type="match status" value="1"/>
</dbReference>
<proteinExistence type="predicted"/>
<dbReference type="SMART" id="SM00867">
    <property type="entry name" value="YceI"/>
    <property type="match status" value="1"/>
</dbReference>
<feature type="signal peptide" evidence="1">
    <location>
        <begin position="1"/>
        <end position="25"/>
    </location>
</feature>
<dbReference type="SUPFAM" id="SSF101874">
    <property type="entry name" value="YceI-like"/>
    <property type="match status" value="1"/>
</dbReference>
<evidence type="ECO:0000256" key="1">
    <source>
        <dbReference type="SAM" id="SignalP"/>
    </source>
</evidence>
<keyword evidence="1" id="KW-0732">Signal</keyword>